<evidence type="ECO:0000256" key="2">
    <source>
        <dbReference type="ARBA" id="ARBA00012513"/>
    </source>
</evidence>
<keyword evidence="9" id="KW-0472">Membrane</keyword>
<dbReference type="SUPFAM" id="SSF56112">
    <property type="entry name" value="Protein kinase-like (PK-like)"/>
    <property type="match status" value="1"/>
</dbReference>
<feature type="coiled-coil region" evidence="8">
    <location>
        <begin position="454"/>
        <end position="501"/>
    </location>
</feature>
<feature type="domain" description="Protein kinase" evidence="10">
    <location>
        <begin position="11"/>
        <end position="271"/>
    </location>
</feature>
<evidence type="ECO:0000256" key="1">
    <source>
        <dbReference type="ARBA" id="ARBA00010886"/>
    </source>
</evidence>
<dbReference type="STRING" id="578942.SAMN05216289_12138"/>
<keyword evidence="11" id="KW-0723">Serine/threonine-protein kinase</keyword>
<keyword evidence="5 11" id="KW-0418">Kinase</keyword>
<comment type="similarity">
    <text evidence="1">Belongs to the protein kinase superfamily. NEK Ser/Thr protein kinase family. NIMA subfamily.</text>
</comment>
<keyword evidence="9" id="KW-1133">Transmembrane helix</keyword>
<dbReference type="SMART" id="SM00220">
    <property type="entry name" value="S_TKc"/>
    <property type="match status" value="1"/>
</dbReference>
<dbReference type="PROSITE" id="PS50011">
    <property type="entry name" value="PROTEIN_KINASE_DOM"/>
    <property type="match status" value="1"/>
</dbReference>
<dbReference type="CDD" id="cd14014">
    <property type="entry name" value="STKc_PknB_like"/>
    <property type="match status" value="1"/>
</dbReference>
<dbReference type="EC" id="2.7.11.1" evidence="2"/>
<feature type="transmembrane region" description="Helical" evidence="9">
    <location>
        <begin position="342"/>
        <end position="363"/>
    </location>
</feature>
<dbReference type="Pfam" id="PF00069">
    <property type="entry name" value="Pkinase"/>
    <property type="match status" value="1"/>
</dbReference>
<dbReference type="PANTHER" id="PTHR43671:SF13">
    <property type="entry name" value="SERINE_THREONINE-PROTEIN KINASE NEK2"/>
    <property type="match status" value="1"/>
</dbReference>
<dbReference type="Proteomes" id="UP000198575">
    <property type="component" value="Unassembled WGS sequence"/>
</dbReference>
<dbReference type="EMBL" id="FOVF01000021">
    <property type="protein sequence ID" value="SFN43349.1"/>
    <property type="molecule type" value="Genomic_DNA"/>
</dbReference>
<dbReference type="PROSITE" id="PS00107">
    <property type="entry name" value="PROTEIN_KINASE_ATP"/>
    <property type="match status" value="1"/>
</dbReference>
<keyword evidence="3" id="KW-0808">Transferase</keyword>
<dbReference type="GO" id="GO:0005524">
    <property type="term" value="F:ATP binding"/>
    <property type="evidence" value="ECO:0007669"/>
    <property type="project" value="UniProtKB-UniRule"/>
</dbReference>
<dbReference type="SUPFAM" id="SSF48452">
    <property type="entry name" value="TPR-like"/>
    <property type="match status" value="1"/>
</dbReference>
<reference evidence="11 12" key="1">
    <citation type="submission" date="2016-10" db="EMBL/GenBank/DDBJ databases">
        <authorList>
            <person name="de Groot N.N."/>
        </authorList>
    </citation>
    <scope>NUCLEOTIDE SEQUENCE [LARGE SCALE GENOMIC DNA]</scope>
    <source>
        <strain evidence="11 12">CGMCC 1.7659</strain>
    </source>
</reference>
<keyword evidence="4 7" id="KW-0547">Nucleotide-binding</keyword>
<gene>
    <name evidence="11" type="ORF">SAMN05216289_12138</name>
</gene>
<dbReference type="InterPro" id="IPR008271">
    <property type="entry name" value="Ser/Thr_kinase_AS"/>
</dbReference>
<evidence type="ECO:0000256" key="7">
    <source>
        <dbReference type="PROSITE-ProRule" id="PRU10141"/>
    </source>
</evidence>
<name>A0A1I4Z071_9GAMM</name>
<evidence type="ECO:0000256" key="4">
    <source>
        <dbReference type="ARBA" id="ARBA00022741"/>
    </source>
</evidence>
<dbReference type="AlphaFoldDB" id="A0A1I4Z071"/>
<accession>A0A1I4Z071</accession>
<dbReference type="PANTHER" id="PTHR43671">
    <property type="entry name" value="SERINE/THREONINE-PROTEIN KINASE NEK"/>
    <property type="match status" value="1"/>
</dbReference>
<keyword evidence="6 7" id="KW-0067">ATP-binding</keyword>
<dbReference type="InterPro" id="IPR050660">
    <property type="entry name" value="NEK_Ser/Thr_kinase"/>
</dbReference>
<protein>
    <recommendedName>
        <fullName evidence="2">non-specific serine/threonine protein kinase</fullName>
        <ecNumber evidence="2">2.7.11.1</ecNumber>
    </recommendedName>
</protein>
<evidence type="ECO:0000256" key="5">
    <source>
        <dbReference type="ARBA" id="ARBA00022777"/>
    </source>
</evidence>
<evidence type="ECO:0000256" key="8">
    <source>
        <dbReference type="SAM" id="Coils"/>
    </source>
</evidence>
<evidence type="ECO:0000313" key="11">
    <source>
        <dbReference type="EMBL" id="SFN43349.1"/>
    </source>
</evidence>
<dbReference type="Gene3D" id="1.10.510.10">
    <property type="entry name" value="Transferase(Phosphotransferase) domain 1"/>
    <property type="match status" value="1"/>
</dbReference>
<keyword evidence="8" id="KW-0175">Coiled coil</keyword>
<keyword evidence="12" id="KW-1185">Reference proteome</keyword>
<evidence type="ECO:0000256" key="9">
    <source>
        <dbReference type="SAM" id="Phobius"/>
    </source>
</evidence>
<evidence type="ECO:0000256" key="3">
    <source>
        <dbReference type="ARBA" id="ARBA00022679"/>
    </source>
</evidence>
<sequence length="989" mass="106582">MTDRIQDIPGYEMISELGEGGMATVYLAIQHSLDRKVAIKVMRRELRAGSGPMPEFERRFLLEGRTMAKLPHRNIVAVYDIVTRDDIAYISMELLEGGTLSERMRGGVSLGEAIGIVVQLANGLEFAHKNGVIHRDLKPSNVMFRDATTPVLTDFGIAKQSDVLASRITQTGLVLGTPTYMSPEQASGREIDGRADQYALGILFYEMLTGRPPFTGENPMAVLMGHALQPPPPLPDDLAPLQPIFDRMLAKEPNDRFPNLQDFVRALRGLVVGNDALGKKLGNITSASASTSERLRALGFSGDYTGGDSGFALDLLRMPQGDPATSQHTTSLVMQAMQRPRLLAGVAAGVGILIIGLVLWAVFKPRTLSQDDQYLVRTLLREADRMVDSGDLLTPPGANAFEDLQKVLQKDPENEQGLELLGKIAGLLRADAEKSFASGDLEAASEKANQALNIAQDDAEVQALVKRIADEQERLAVARRVDELLRKAADAERRNQRSGSDGAYALLRTALGLDPANAEVQKKLKALTDAEFARVRGLLDEDKADAAARALEELRAEFGADPAFADLGQKIQQRQEALAGAARIKALLDKARDALAAGRISEPAGNNAFDWFEQARQTDSGNADVNAFKATLAQRILSDAKAAQGRKDAETALDRAELALRVDPNLADAVTIRETAQQSLGSRRAAIASQLNLARASIAAGRLLPPVKDNARDVLDLLLQGDPENADALKLREALPRVVADALRGAVERDDMDYAVALADSAASIYPDDAKIAGLVGDVRSRQREQKAELERQASEQRIAALLLKRPLDSRNAEAAAQAIESLRSSAASDAERYEKQMAEVLADDVRGATNLESGQASLAAIRAAASVLKTSKALSAISSPAEARIADLQKQRDTELAAQNGDLVINAQPWGTVDQVLDASRKPVALPEDRTTPLRLTLPAGSYYVTLRHPRSSKTVSAFARVSAGKRSETSASFPTLSAEEYLKNAGL</sequence>
<dbReference type="RefSeq" id="WP_175498088.1">
    <property type="nucleotide sequence ID" value="NZ_FOVF01000021.1"/>
</dbReference>
<dbReference type="InterPro" id="IPR000719">
    <property type="entry name" value="Prot_kinase_dom"/>
</dbReference>
<dbReference type="PROSITE" id="PS00108">
    <property type="entry name" value="PROTEIN_KINASE_ST"/>
    <property type="match status" value="1"/>
</dbReference>
<dbReference type="InterPro" id="IPR017441">
    <property type="entry name" value="Protein_kinase_ATP_BS"/>
</dbReference>
<dbReference type="InterPro" id="IPR011990">
    <property type="entry name" value="TPR-like_helical_dom_sf"/>
</dbReference>
<dbReference type="InterPro" id="IPR011009">
    <property type="entry name" value="Kinase-like_dom_sf"/>
</dbReference>
<dbReference type="GO" id="GO:0004674">
    <property type="term" value="F:protein serine/threonine kinase activity"/>
    <property type="evidence" value="ECO:0007669"/>
    <property type="project" value="UniProtKB-KW"/>
</dbReference>
<evidence type="ECO:0000313" key="12">
    <source>
        <dbReference type="Proteomes" id="UP000198575"/>
    </source>
</evidence>
<dbReference type="Gene3D" id="3.30.200.20">
    <property type="entry name" value="Phosphorylase Kinase, domain 1"/>
    <property type="match status" value="1"/>
</dbReference>
<organism evidence="11 12">
    <name type="scientific">Dokdonella immobilis</name>
    <dbReference type="NCBI Taxonomy" id="578942"/>
    <lineage>
        <taxon>Bacteria</taxon>
        <taxon>Pseudomonadati</taxon>
        <taxon>Pseudomonadota</taxon>
        <taxon>Gammaproteobacteria</taxon>
        <taxon>Lysobacterales</taxon>
        <taxon>Rhodanobacteraceae</taxon>
        <taxon>Dokdonella</taxon>
    </lineage>
</organism>
<dbReference type="Gene3D" id="1.25.40.10">
    <property type="entry name" value="Tetratricopeptide repeat domain"/>
    <property type="match status" value="1"/>
</dbReference>
<keyword evidence="9" id="KW-0812">Transmembrane</keyword>
<evidence type="ECO:0000259" key="10">
    <source>
        <dbReference type="PROSITE" id="PS50011"/>
    </source>
</evidence>
<feature type="binding site" evidence="7">
    <location>
        <position position="40"/>
    </location>
    <ligand>
        <name>ATP</name>
        <dbReference type="ChEBI" id="CHEBI:30616"/>
    </ligand>
</feature>
<evidence type="ECO:0000256" key="6">
    <source>
        <dbReference type="ARBA" id="ARBA00022840"/>
    </source>
</evidence>
<proteinExistence type="inferred from homology"/>